<evidence type="ECO:0000256" key="6">
    <source>
        <dbReference type="ARBA" id="ARBA00022438"/>
    </source>
</evidence>
<comment type="catalytic activity">
    <reaction evidence="1">
        <text>Release of an N-terminal amino acid, Xaa-|-Yaa- from a peptide, amide or arylamide. Xaa is preferably Ala, but may be most amino acids including Pro (slow action). When a terminal hydrophobic residue is followed by a prolyl residue, the two may be released as an intact Xaa-Pro dipeptide.</text>
        <dbReference type="EC" id="3.4.11.2"/>
    </reaction>
</comment>
<dbReference type="InterPro" id="IPR038438">
    <property type="entry name" value="PepN_Ig-like_sf"/>
</dbReference>
<feature type="domain" description="Aminopeptidase N-like N-terminal" evidence="16">
    <location>
        <begin position="82"/>
        <end position="183"/>
    </location>
</feature>
<dbReference type="GO" id="GO:0008270">
    <property type="term" value="F:zinc ion binding"/>
    <property type="evidence" value="ECO:0007669"/>
    <property type="project" value="InterPro"/>
</dbReference>
<dbReference type="GO" id="GO:0006508">
    <property type="term" value="P:proteolysis"/>
    <property type="evidence" value="ECO:0007669"/>
    <property type="project" value="UniProtKB-UniRule"/>
</dbReference>
<dbReference type="SUPFAM" id="SSF63737">
    <property type="entry name" value="Leukotriene A4 hydrolase N-terminal domain"/>
    <property type="match status" value="1"/>
</dbReference>
<evidence type="ECO:0000256" key="3">
    <source>
        <dbReference type="ARBA" id="ARBA00010136"/>
    </source>
</evidence>
<dbReference type="RefSeq" id="WP_102950072.1">
    <property type="nucleotide sequence ID" value="NZ_CP024847.1"/>
</dbReference>
<dbReference type="InterPro" id="IPR035414">
    <property type="entry name" value="Peptidase_M1_pepN_Ig-like"/>
</dbReference>
<dbReference type="OrthoDB" id="100605at2"/>
<reference evidence="18" key="1">
    <citation type="submission" date="2017-11" db="EMBL/GenBank/DDBJ databases">
        <authorList>
            <person name="Chan K.G."/>
            <person name="Lee L.S."/>
        </authorList>
    </citation>
    <scope>NUCLEOTIDE SEQUENCE [LARGE SCALE GENOMIC DNA]</scope>
    <source>
        <strain evidence="18">DSM 100970</strain>
    </source>
</reference>
<evidence type="ECO:0000256" key="11">
    <source>
        <dbReference type="ARBA" id="ARBA00023049"/>
    </source>
</evidence>
<dbReference type="CDD" id="cd09600">
    <property type="entry name" value="M1_APN"/>
    <property type="match status" value="1"/>
</dbReference>
<dbReference type="Pfam" id="PF01433">
    <property type="entry name" value="Peptidase_M1"/>
    <property type="match status" value="1"/>
</dbReference>
<evidence type="ECO:0000256" key="8">
    <source>
        <dbReference type="ARBA" id="ARBA00022723"/>
    </source>
</evidence>
<evidence type="ECO:0000256" key="9">
    <source>
        <dbReference type="ARBA" id="ARBA00022801"/>
    </source>
</evidence>
<comment type="similarity">
    <text evidence="3">Belongs to the peptidase M1 family.</text>
</comment>
<evidence type="ECO:0000256" key="1">
    <source>
        <dbReference type="ARBA" id="ARBA00000098"/>
    </source>
</evidence>
<dbReference type="PANTHER" id="PTHR46322:SF1">
    <property type="entry name" value="PUROMYCIN-SENSITIVE AMINOPEPTIDASE"/>
    <property type="match status" value="1"/>
</dbReference>
<feature type="domain" description="Peptidase M1 alanyl aminopeptidase Ig-like fold" evidence="14">
    <location>
        <begin position="441"/>
        <end position="543"/>
    </location>
</feature>
<evidence type="ECO:0000256" key="2">
    <source>
        <dbReference type="ARBA" id="ARBA00001947"/>
    </source>
</evidence>
<dbReference type="PANTHER" id="PTHR46322">
    <property type="entry name" value="PUROMYCIN-SENSITIVE AMINOPEPTIDASE"/>
    <property type="match status" value="1"/>
</dbReference>
<evidence type="ECO:0000259" key="16">
    <source>
        <dbReference type="Pfam" id="PF17900"/>
    </source>
</evidence>
<proteinExistence type="inferred from homology"/>
<dbReference type="EMBL" id="CP024847">
    <property type="protein sequence ID" value="AUR50772.1"/>
    <property type="molecule type" value="Genomic_DNA"/>
</dbReference>
<dbReference type="InterPro" id="IPR014782">
    <property type="entry name" value="Peptidase_M1_dom"/>
</dbReference>
<dbReference type="Pfam" id="PF17900">
    <property type="entry name" value="Peptidase_M1_N"/>
    <property type="match status" value="1"/>
</dbReference>
<sequence length="867" mass="98391">MTNIATKYLKDYQATSYLVDTIDLKFEIKDTFVIVTSKTKYQQNGASNSLELAGSAELKSVIIDGNELTDYKLADDKLSLNNLSANFTLEIVTHVDAFNNKSCMGLYASNGNLFTQCEPEGFRKITYYLDRPDVMAKFTTTIIGDKDLYPVLLSNGNKISEKTLANNQIEVIWEDPYKKPSYLFALVAGKFAFIDDTFTTKSGRKVKLEVYSEAESINQCQHCLESLKRAMEWDEKRFNLEYDLDVYMIVASGDFNMGAMENKGLNIFNTKYVLAETKTATDTDFINVEAVVGHEYFHNWTGNRVTCRDWFQLSLKEGLTVFRDQEFTADLHSRTVKRIQDVKNLRQMQFTEDASPLSHPVRPESYMEINNFYTMTVYEKGAEVVRMYQTILDKEGFNRGLALYFERHDGYAVTCEDFCKAMADANKIDLSQFMLWYSQSGTPHLAISDHYNEATKEYSITFKQSIPNNPTAKAMLIPVSIGLILDNGKNIIPDIKNHNTIVRDNEVILLLNEAENTFIFGGISEKPTPSILRGFSAPVIINYAYDEKQLYTLARHDNDSFNRWEALQSIYKTEINRIYHSESPDKFEINQNITKIISELLNDATIDPALKALSINLPAFAELSISYPNTDVKKLVGSIKRLKSAIANGLETQLLAVYKDNQTVSYDFNDAGKRALKNTLLGYLMQGNNTGKSIELVAAQYKNADNMTDKIGALSAINDIDSPVRHQLLDNFAQEYANYPLVMDKWFSLQSQSQLPDTIDNVANLLNHPSFDKENPNKLYSLVRAFTANPIYFNTDAGYNFIAEEIIRIDSFNPGVAGRIANGFSSIANYESKYQTLVKPQLQKIMAKENLSRDVYEIISKTLQQIQ</sequence>
<keyword evidence="10" id="KW-0862">Zinc</keyword>
<keyword evidence="11" id="KW-0482">Metalloprotease</keyword>
<gene>
    <name evidence="17" type="ORF">CUN60_00155</name>
</gene>
<evidence type="ECO:0000256" key="10">
    <source>
        <dbReference type="ARBA" id="ARBA00022833"/>
    </source>
</evidence>
<dbReference type="InterPro" id="IPR045357">
    <property type="entry name" value="Aminopeptidase_N-like_N"/>
</dbReference>
<keyword evidence="9" id="KW-0378">Hydrolase</keyword>
<dbReference type="InterPro" id="IPR001930">
    <property type="entry name" value="Peptidase_M1"/>
</dbReference>
<dbReference type="Gene3D" id="2.60.40.1840">
    <property type="match status" value="1"/>
</dbReference>
<organism evidence="17 18">
    <name type="scientific">Aquella oligotrophica</name>
    <dbReference type="NCBI Taxonomy" id="2067065"/>
    <lineage>
        <taxon>Bacteria</taxon>
        <taxon>Pseudomonadati</taxon>
        <taxon>Pseudomonadota</taxon>
        <taxon>Betaproteobacteria</taxon>
        <taxon>Neisseriales</taxon>
        <taxon>Neisseriaceae</taxon>
        <taxon>Aquella</taxon>
    </lineage>
</organism>
<dbReference type="SUPFAM" id="SSF55486">
    <property type="entry name" value="Metalloproteases ('zincins'), catalytic domain"/>
    <property type="match status" value="1"/>
</dbReference>
<dbReference type="Proteomes" id="UP000236655">
    <property type="component" value="Chromosome"/>
</dbReference>
<dbReference type="FunFam" id="3.30.2010.30:FF:000002">
    <property type="entry name" value="Putative aminopeptidase N"/>
    <property type="match status" value="1"/>
</dbReference>
<dbReference type="InterPro" id="IPR012779">
    <property type="entry name" value="Peptidase_M1_pepN"/>
</dbReference>
<dbReference type="GO" id="GO:0008237">
    <property type="term" value="F:metallopeptidase activity"/>
    <property type="evidence" value="ECO:0007669"/>
    <property type="project" value="UniProtKB-UniRule"/>
</dbReference>
<feature type="domain" description="Peptidase M1 membrane alanine aminopeptidase" evidence="13">
    <location>
        <begin position="224"/>
        <end position="434"/>
    </location>
</feature>
<evidence type="ECO:0000256" key="12">
    <source>
        <dbReference type="NCBIfam" id="TIGR02414"/>
    </source>
</evidence>
<dbReference type="NCBIfam" id="TIGR02414">
    <property type="entry name" value="pepN_proteo"/>
    <property type="match status" value="1"/>
</dbReference>
<dbReference type="InterPro" id="IPR024601">
    <property type="entry name" value="Peptidase_M1_pepN_C"/>
</dbReference>
<dbReference type="Gene3D" id="3.30.2010.30">
    <property type="match status" value="1"/>
</dbReference>
<evidence type="ECO:0000313" key="18">
    <source>
        <dbReference type="Proteomes" id="UP000236655"/>
    </source>
</evidence>
<name>A0A2I7N2V4_9NEIS</name>
<dbReference type="PRINTS" id="PR00756">
    <property type="entry name" value="ALADIPTASE"/>
</dbReference>
<feature type="domain" description="Peptidase M1 alanyl aminopeptidase C-terminal" evidence="15">
    <location>
        <begin position="548"/>
        <end position="864"/>
    </location>
</feature>
<accession>A0A2I7N2V4</accession>
<evidence type="ECO:0000256" key="5">
    <source>
        <dbReference type="ARBA" id="ARBA00015611"/>
    </source>
</evidence>
<dbReference type="FunFam" id="1.10.390.10:FF:000002">
    <property type="entry name" value="Aminopeptidase N"/>
    <property type="match status" value="1"/>
</dbReference>
<dbReference type="Pfam" id="PF11940">
    <property type="entry name" value="DUF3458"/>
    <property type="match status" value="1"/>
</dbReference>
<dbReference type="AlphaFoldDB" id="A0A2I7N2V4"/>
<evidence type="ECO:0000259" key="15">
    <source>
        <dbReference type="Pfam" id="PF17432"/>
    </source>
</evidence>
<dbReference type="Gene3D" id="1.25.50.10">
    <property type="entry name" value="Peptidase M1, alanyl aminopeptidase, C-terminal domain"/>
    <property type="match status" value="1"/>
</dbReference>
<dbReference type="KEGG" id="nba:CUN60_00155"/>
<keyword evidence="6 17" id="KW-0031">Aminopeptidase</keyword>
<dbReference type="Gene3D" id="2.60.40.1730">
    <property type="entry name" value="tricorn interacting facor f3 domain"/>
    <property type="match status" value="1"/>
</dbReference>
<evidence type="ECO:0000256" key="4">
    <source>
        <dbReference type="ARBA" id="ARBA00012564"/>
    </source>
</evidence>
<keyword evidence="8" id="KW-0479">Metal-binding</keyword>
<comment type="cofactor">
    <cofactor evidence="2">
        <name>Zn(2+)</name>
        <dbReference type="ChEBI" id="CHEBI:29105"/>
    </cofactor>
</comment>
<keyword evidence="18" id="KW-1185">Reference proteome</keyword>
<dbReference type="Pfam" id="PF17432">
    <property type="entry name" value="DUF3458_C"/>
    <property type="match status" value="1"/>
</dbReference>
<dbReference type="GO" id="GO:0016285">
    <property type="term" value="F:alanyl aminopeptidase activity"/>
    <property type="evidence" value="ECO:0007669"/>
    <property type="project" value="UniProtKB-EC"/>
</dbReference>
<dbReference type="Gene3D" id="1.10.390.10">
    <property type="entry name" value="Neutral Protease Domain 2"/>
    <property type="match status" value="1"/>
</dbReference>
<dbReference type="InterPro" id="IPR037144">
    <property type="entry name" value="Peptidase_M1_pepN_C_sf"/>
</dbReference>
<dbReference type="EC" id="3.4.11.2" evidence="4 12"/>
<keyword evidence="7" id="KW-0645">Protease</keyword>
<evidence type="ECO:0000313" key="17">
    <source>
        <dbReference type="EMBL" id="AUR50772.1"/>
    </source>
</evidence>
<dbReference type="InterPro" id="IPR027268">
    <property type="entry name" value="Peptidase_M4/M1_CTD_sf"/>
</dbReference>
<protein>
    <recommendedName>
        <fullName evidence="5 12">Aminopeptidase N</fullName>
        <ecNumber evidence="4 12">3.4.11.2</ecNumber>
    </recommendedName>
</protein>
<evidence type="ECO:0000256" key="7">
    <source>
        <dbReference type="ARBA" id="ARBA00022670"/>
    </source>
</evidence>
<evidence type="ECO:0000259" key="13">
    <source>
        <dbReference type="Pfam" id="PF01433"/>
    </source>
</evidence>
<dbReference type="InterPro" id="IPR042097">
    <property type="entry name" value="Aminopeptidase_N-like_N_sf"/>
</dbReference>
<evidence type="ECO:0000259" key="14">
    <source>
        <dbReference type="Pfam" id="PF11940"/>
    </source>
</evidence>